<comment type="caution">
    <text evidence="1">The sequence shown here is derived from an EMBL/GenBank/DDBJ whole genome shotgun (WGS) entry which is preliminary data.</text>
</comment>
<dbReference type="RefSeq" id="WP_100348414.1">
    <property type="nucleotide sequence ID" value="NZ_PGTZ01000006.1"/>
</dbReference>
<dbReference type="Proteomes" id="UP000231586">
    <property type="component" value="Unassembled WGS sequence"/>
</dbReference>
<accession>A0A2M8WTY9</accession>
<dbReference type="Pfam" id="PF12900">
    <property type="entry name" value="Pyridox_ox_2"/>
    <property type="match status" value="1"/>
</dbReference>
<dbReference type="OrthoDB" id="7062584at2"/>
<evidence type="ECO:0000313" key="2">
    <source>
        <dbReference type="Proteomes" id="UP000231586"/>
    </source>
</evidence>
<evidence type="ECO:0008006" key="3">
    <source>
        <dbReference type="Google" id="ProtNLM"/>
    </source>
</evidence>
<dbReference type="SUPFAM" id="SSF50475">
    <property type="entry name" value="FMN-binding split barrel"/>
    <property type="match status" value="1"/>
</dbReference>
<dbReference type="InterPro" id="IPR024747">
    <property type="entry name" value="Pyridox_Oxase-rel"/>
</dbReference>
<gene>
    <name evidence="1" type="ORF">CLV34_0194</name>
</gene>
<sequence>MTGYTTDSVTELDDRQCRELLAARTIARLAVSFHDDIEIYPVNYTAANDAIWIRTAPGTKLATLTVQHRVAIEIDGSDADGMWSVVVKGDAEVVEDEAVLAWADEGGPKPYVAEGKDVVVRIGIGRITGRKLVRPV</sequence>
<proteinExistence type="predicted"/>
<reference evidence="1 2" key="1">
    <citation type="submission" date="2017-11" db="EMBL/GenBank/DDBJ databases">
        <title>Genomic Encyclopedia of Archaeal and Bacterial Type Strains, Phase II (KMG-II): From Individual Species to Whole Genera.</title>
        <authorList>
            <person name="Goeker M."/>
        </authorList>
    </citation>
    <scope>NUCLEOTIDE SEQUENCE [LARGE SCALE GENOMIC DNA]</scope>
    <source>
        <strain evidence="1 2">DSM 22413</strain>
    </source>
</reference>
<organism evidence="1 2">
    <name type="scientific">Luteimicrobium subarcticum</name>
    <dbReference type="NCBI Taxonomy" id="620910"/>
    <lineage>
        <taxon>Bacteria</taxon>
        <taxon>Bacillati</taxon>
        <taxon>Actinomycetota</taxon>
        <taxon>Actinomycetes</taxon>
        <taxon>Micrococcales</taxon>
        <taxon>Luteimicrobium</taxon>
    </lineage>
</organism>
<evidence type="ECO:0000313" key="1">
    <source>
        <dbReference type="EMBL" id="PJI94358.1"/>
    </source>
</evidence>
<dbReference type="EMBL" id="PGTZ01000006">
    <property type="protein sequence ID" value="PJI94358.1"/>
    <property type="molecule type" value="Genomic_DNA"/>
</dbReference>
<dbReference type="InterPro" id="IPR012349">
    <property type="entry name" value="Split_barrel_FMN-bd"/>
</dbReference>
<dbReference type="AlphaFoldDB" id="A0A2M8WTY9"/>
<name>A0A2M8WTY9_9MICO</name>
<dbReference type="Gene3D" id="2.30.110.10">
    <property type="entry name" value="Electron Transport, Fmn-binding Protein, Chain A"/>
    <property type="match status" value="1"/>
</dbReference>
<protein>
    <recommendedName>
        <fullName evidence="3">Pyridoxamine 5'-phosphate oxidase-like protein</fullName>
    </recommendedName>
</protein>
<keyword evidence="2" id="KW-1185">Reference proteome</keyword>